<dbReference type="EMBL" id="AP028922">
    <property type="protein sequence ID" value="BET02197.1"/>
    <property type="molecule type" value="Genomic_DNA"/>
</dbReference>
<accession>A0ABN7BGD9</accession>
<evidence type="ECO:0000313" key="2">
    <source>
        <dbReference type="Proteomes" id="UP001307889"/>
    </source>
</evidence>
<dbReference type="Proteomes" id="UP001307889">
    <property type="component" value="Chromosome 14"/>
</dbReference>
<evidence type="ECO:0000313" key="1">
    <source>
        <dbReference type="EMBL" id="BET02197.1"/>
    </source>
</evidence>
<gene>
    <name evidence="1" type="ORF">NTJ_15015</name>
</gene>
<sequence length="149" mass="17286">MEYSTWHSYVAGHLQVTQLRRRTTPSYTVTYGQLLGDHKSHSYVTRQLQVAQLRRWNTFRGTATSLKYSKQHNYVAGLRGTQLRHCGILQVAQLRCWATLSDSAVTQLRRWNTQSDRTYLLSGVLQVTQLRRWTSHTDCGVFSQRKLGL</sequence>
<keyword evidence="2" id="KW-1185">Reference proteome</keyword>
<reference evidence="1 2" key="1">
    <citation type="submission" date="2023-09" db="EMBL/GenBank/DDBJ databases">
        <title>Nesidiocoris tenuis whole genome shotgun sequence.</title>
        <authorList>
            <person name="Shibata T."/>
            <person name="Shimoda M."/>
            <person name="Kobayashi T."/>
            <person name="Uehara T."/>
        </authorList>
    </citation>
    <scope>NUCLEOTIDE SEQUENCE [LARGE SCALE GENOMIC DNA]</scope>
    <source>
        <strain evidence="1 2">Japan</strain>
    </source>
</reference>
<protein>
    <submittedName>
        <fullName evidence="1">Uncharacterized protein</fullName>
    </submittedName>
</protein>
<proteinExistence type="predicted"/>
<organism evidence="1 2">
    <name type="scientific">Nesidiocoris tenuis</name>
    <dbReference type="NCBI Taxonomy" id="355587"/>
    <lineage>
        <taxon>Eukaryota</taxon>
        <taxon>Metazoa</taxon>
        <taxon>Ecdysozoa</taxon>
        <taxon>Arthropoda</taxon>
        <taxon>Hexapoda</taxon>
        <taxon>Insecta</taxon>
        <taxon>Pterygota</taxon>
        <taxon>Neoptera</taxon>
        <taxon>Paraneoptera</taxon>
        <taxon>Hemiptera</taxon>
        <taxon>Heteroptera</taxon>
        <taxon>Panheteroptera</taxon>
        <taxon>Cimicomorpha</taxon>
        <taxon>Miridae</taxon>
        <taxon>Dicyphina</taxon>
        <taxon>Nesidiocoris</taxon>
    </lineage>
</organism>
<name>A0ABN7BGD9_9HEMI</name>